<dbReference type="GO" id="GO:0009245">
    <property type="term" value="P:lipid A biosynthetic process"/>
    <property type="evidence" value="ECO:0007669"/>
    <property type="project" value="UniProtKB-UniRule"/>
</dbReference>
<keyword evidence="6 11" id="KW-0328">Glycosyltransferase</keyword>
<dbReference type="PANTHER" id="PTHR30372">
    <property type="entry name" value="LIPID-A-DISACCHARIDE SYNTHASE"/>
    <property type="match status" value="1"/>
</dbReference>
<keyword evidence="12" id="KW-1185">Reference proteome</keyword>
<evidence type="ECO:0000256" key="2">
    <source>
        <dbReference type="ARBA" id="ARBA00012687"/>
    </source>
</evidence>
<gene>
    <name evidence="11" type="primary">lpxB</name>
    <name evidence="11" type="ORF">LJ207_06195</name>
</gene>
<dbReference type="EMBL" id="JAJFAT010000007">
    <property type="protein sequence ID" value="MCC3144909.1"/>
    <property type="molecule type" value="Genomic_DNA"/>
</dbReference>
<evidence type="ECO:0000256" key="9">
    <source>
        <dbReference type="ARBA" id="ARBA00048975"/>
    </source>
</evidence>
<sequence>MLNIMVSAGEVSGDMHAAAVIKELKEKTAALGEELNVFGMGSTALKKAGAEIIIDPTEISTIGYLEAFKNLRTHFKHLKKMKELLKERKPELVFLVDYSGFNLKLAKACAEEGIKAVNYFPPTAWIYNKGRAKKLADYGTHIAAVLPMERDVYREAGAEVTFVGHPLLDLVKVEGDKNSIKADFKIRKKKKIIGLFPGSRKGEIKALLPEILKAAQRLAQNFDHLSFVLAAAEGVKDEFLTDFTADYNFDLKIVRNNNYRLMEAAEFLITASGTTTLEAAILTTPHIIVYKSSLSTYLLAKYLFKIEFIGKPNIIAGKEILPELLQKECKAENIYAQAEEWLNYKGLLVEAERKLREVKEKLGGGGAVKKTAELLLTEGGLKGNG</sequence>
<keyword evidence="5" id="KW-0441">Lipid A biosynthesis</keyword>
<organism evidence="11 12">
    <name type="scientific">Halanaerobium polyolivorans</name>
    <dbReference type="NCBI Taxonomy" id="2886943"/>
    <lineage>
        <taxon>Bacteria</taxon>
        <taxon>Bacillati</taxon>
        <taxon>Bacillota</taxon>
        <taxon>Clostridia</taxon>
        <taxon>Halanaerobiales</taxon>
        <taxon>Halanaerobiaceae</taxon>
        <taxon>Halanaerobium</taxon>
    </lineage>
</organism>
<evidence type="ECO:0000256" key="1">
    <source>
        <dbReference type="ARBA" id="ARBA00002056"/>
    </source>
</evidence>
<dbReference type="AlphaFoldDB" id="A0AAW4WZU1"/>
<dbReference type="SUPFAM" id="SSF53756">
    <property type="entry name" value="UDP-Glycosyltransferase/glycogen phosphorylase"/>
    <property type="match status" value="1"/>
</dbReference>
<keyword evidence="4" id="KW-0444">Lipid biosynthesis</keyword>
<reference evidence="11 12" key="1">
    <citation type="submission" date="2021-10" db="EMBL/GenBank/DDBJ databases">
        <authorList>
            <person name="Grouzdev D.S."/>
            <person name="Pantiukh K.S."/>
            <person name="Krutkina M.S."/>
        </authorList>
    </citation>
    <scope>NUCLEOTIDE SEQUENCE [LARGE SCALE GENOMIC DNA]</scope>
    <source>
        <strain evidence="11 12">Z-7514</strain>
    </source>
</reference>
<dbReference type="Gene3D" id="3.40.50.2000">
    <property type="entry name" value="Glycogen Phosphorylase B"/>
    <property type="match status" value="1"/>
</dbReference>
<accession>A0AAW4WZU1</accession>
<dbReference type="EC" id="2.4.1.182" evidence="2 10"/>
<dbReference type="RefSeq" id="WP_229345211.1">
    <property type="nucleotide sequence ID" value="NZ_JAJFAT010000007.1"/>
</dbReference>
<dbReference type="NCBIfam" id="TIGR00215">
    <property type="entry name" value="lpxB"/>
    <property type="match status" value="1"/>
</dbReference>
<evidence type="ECO:0000313" key="12">
    <source>
        <dbReference type="Proteomes" id="UP001199296"/>
    </source>
</evidence>
<name>A0AAW4WZU1_9FIRM</name>
<dbReference type="InterPro" id="IPR003835">
    <property type="entry name" value="Glyco_trans_19"/>
</dbReference>
<comment type="function">
    <text evidence="1">Condensation of UDP-2,3-diacylglucosamine and 2,3-diacylglucosamine-1-phosphate to form lipid A disaccharide, a precursor of lipid A, a phosphorylated glycolipid that anchors the lipopolysaccharide to the outer membrane of the cell.</text>
</comment>
<dbReference type="GO" id="GO:0008915">
    <property type="term" value="F:lipid-A-disaccharide synthase activity"/>
    <property type="evidence" value="ECO:0007669"/>
    <property type="project" value="UniProtKB-UniRule"/>
</dbReference>
<evidence type="ECO:0000256" key="3">
    <source>
        <dbReference type="ARBA" id="ARBA00020902"/>
    </source>
</evidence>
<keyword evidence="8" id="KW-0443">Lipid metabolism</keyword>
<evidence type="ECO:0000313" key="11">
    <source>
        <dbReference type="EMBL" id="MCC3144909.1"/>
    </source>
</evidence>
<evidence type="ECO:0000256" key="7">
    <source>
        <dbReference type="ARBA" id="ARBA00022679"/>
    </source>
</evidence>
<dbReference type="GO" id="GO:0016020">
    <property type="term" value="C:membrane"/>
    <property type="evidence" value="ECO:0007669"/>
    <property type="project" value="GOC"/>
</dbReference>
<evidence type="ECO:0000256" key="4">
    <source>
        <dbReference type="ARBA" id="ARBA00022516"/>
    </source>
</evidence>
<dbReference type="PANTHER" id="PTHR30372:SF4">
    <property type="entry name" value="LIPID-A-DISACCHARIDE SYNTHASE, MITOCHONDRIAL-RELATED"/>
    <property type="match status" value="1"/>
</dbReference>
<keyword evidence="7 11" id="KW-0808">Transferase</keyword>
<dbReference type="Pfam" id="PF02684">
    <property type="entry name" value="LpxB"/>
    <property type="match status" value="1"/>
</dbReference>
<protein>
    <recommendedName>
        <fullName evidence="3 10">Lipid-A-disaccharide synthase</fullName>
        <ecNumber evidence="2 10">2.4.1.182</ecNumber>
    </recommendedName>
</protein>
<dbReference type="GO" id="GO:0005543">
    <property type="term" value="F:phospholipid binding"/>
    <property type="evidence" value="ECO:0007669"/>
    <property type="project" value="TreeGrafter"/>
</dbReference>
<comment type="catalytic activity">
    <reaction evidence="9">
        <text>a lipid X + a UDP-2-N,3-O-bis[(3R)-3-hydroxyacyl]-alpha-D-glucosamine = a lipid A disaccharide + UDP + H(+)</text>
        <dbReference type="Rhea" id="RHEA:67828"/>
        <dbReference type="ChEBI" id="CHEBI:15378"/>
        <dbReference type="ChEBI" id="CHEBI:58223"/>
        <dbReference type="ChEBI" id="CHEBI:137748"/>
        <dbReference type="ChEBI" id="CHEBI:176338"/>
        <dbReference type="ChEBI" id="CHEBI:176343"/>
        <dbReference type="EC" id="2.4.1.182"/>
    </reaction>
</comment>
<dbReference type="Proteomes" id="UP001199296">
    <property type="component" value="Unassembled WGS sequence"/>
</dbReference>
<evidence type="ECO:0000256" key="8">
    <source>
        <dbReference type="ARBA" id="ARBA00023098"/>
    </source>
</evidence>
<evidence type="ECO:0000256" key="5">
    <source>
        <dbReference type="ARBA" id="ARBA00022556"/>
    </source>
</evidence>
<evidence type="ECO:0000256" key="10">
    <source>
        <dbReference type="NCBIfam" id="TIGR00215"/>
    </source>
</evidence>
<evidence type="ECO:0000256" key="6">
    <source>
        <dbReference type="ARBA" id="ARBA00022676"/>
    </source>
</evidence>
<proteinExistence type="predicted"/>
<comment type="caution">
    <text evidence="11">The sequence shown here is derived from an EMBL/GenBank/DDBJ whole genome shotgun (WGS) entry which is preliminary data.</text>
</comment>